<evidence type="ECO:0000256" key="9">
    <source>
        <dbReference type="ARBA" id="ARBA00048781"/>
    </source>
</evidence>
<protein>
    <recommendedName>
        <fullName evidence="11">Probable inosine/xanthosine triphosphatase</fullName>
        <shortName evidence="11">ITPase/XTPase</shortName>
        <ecNumber evidence="11">3.6.1.73</ecNumber>
    </recommendedName>
    <alternativeName>
        <fullName evidence="11">Non-canonical purine NTP phosphatase</fullName>
    </alternativeName>
    <alternativeName>
        <fullName evidence="11">Non-standard purine NTP phosphatase</fullName>
    </alternativeName>
    <alternativeName>
        <fullName evidence="11">Nucleoside-triphosphate phosphatase</fullName>
        <shortName evidence="11">NTPase</shortName>
    </alternativeName>
</protein>
<dbReference type="GO" id="GO:0046872">
    <property type="term" value="F:metal ion binding"/>
    <property type="evidence" value="ECO:0007669"/>
    <property type="project" value="UniProtKB-KW"/>
</dbReference>
<comment type="function">
    <text evidence="11">Phosphatase that hydrolyzes non-canonical purine nucleotides such as XTP and ITP to their respective diphosphate derivatives. Probably excludes non-canonical purines from DNA/RNA precursor pool, thus preventing their incorporation into DNA/RNA and avoiding chromosomal lesions.</text>
</comment>
<keyword evidence="3 11" id="KW-0547">Nucleotide-binding</keyword>
<dbReference type="NCBIfam" id="TIGR00258">
    <property type="entry name" value="inosine/xanthosine triphosphatase"/>
    <property type="match status" value="1"/>
</dbReference>
<comment type="cofactor">
    <cofactor evidence="11">
        <name>Mg(2+)</name>
        <dbReference type="ChEBI" id="CHEBI:18420"/>
    </cofactor>
    <cofactor evidence="11">
        <name>Mn(2+)</name>
        <dbReference type="ChEBI" id="CHEBI:29035"/>
    </cofactor>
    <text evidence="11">Binds 1 divalent metal cation per subunit; can use either Mg(2+) or Mn(2+).</text>
</comment>
<evidence type="ECO:0000256" key="6">
    <source>
        <dbReference type="ARBA" id="ARBA00023080"/>
    </source>
</evidence>
<dbReference type="GO" id="GO:0000166">
    <property type="term" value="F:nucleotide binding"/>
    <property type="evidence" value="ECO:0007669"/>
    <property type="project" value="UniProtKB-KW"/>
</dbReference>
<accession>A0A7C1BD49</accession>
<organism evidence="13">
    <name type="scientific">candidate division WOR-3 bacterium</name>
    <dbReference type="NCBI Taxonomy" id="2052148"/>
    <lineage>
        <taxon>Bacteria</taxon>
        <taxon>Bacteria division WOR-3</taxon>
    </lineage>
</organism>
<keyword evidence="5 11" id="KW-0460">Magnesium</keyword>
<dbReference type="HAMAP" id="MF_00648">
    <property type="entry name" value="Non_canon_purine_NTPase_YjjX"/>
    <property type="match status" value="1"/>
</dbReference>
<dbReference type="InterPro" id="IPR029001">
    <property type="entry name" value="ITPase-like_fam"/>
</dbReference>
<dbReference type="Pfam" id="PF01931">
    <property type="entry name" value="NTPase_I-T"/>
    <property type="match status" value="1"/>
</dbReference>
<dbReference type="GO" id="GO:0006772">
    <property type="term" value="P:thiamine metabolic process"/>
    <property type="evidence" value="ECO:0007669"/>
    <property type="project" value="TreeGrafter"/>
</dbReference>
<evidence type="ECO:0000256" key="7">
    <source>
        <dbReference type="ARBA" id="ARBA00023211"/>
    </source>
</evidence>
<comment type="caution">
    <text evidence="11">Lacks conserved residue(s) required for the propagation of feature annotation.</text>
</comment>
<dbReference type="AlphaFoldDB" id="A0A7C1BD49"/>
<dbReference type="Proteomes" id="UP000885931">
    <property type="component" value="Unassembled WGS sequence"/>
</dbReference>
<gene>
    <name evidence="13" type="primary">yjjX</name>
    <name evidence="13" type="ORF">ENG67_00045</name>
</gene>
<evidence type="ECO:0000256" key="1">
    <source>
        <dbReference type="ARBA" id="ARBA00001936"/>
    </source>
</evidence>
<dbReference type="Gene3D" id="3.90.950.10">
    <property type="match status" value="1"/>
</dbReference>
<dbReference type="PANTHER" id="PTHR34699">
    <property type="match status" value="1"/>
</dbReference>
<dbReference type="GO" id="GO:0103023">
    <property type="term" value="F:ITPase activity"/>
    <property type="evidence" value="ECO:0007669"/>
    <property type="project" value="UniProtKB-EC"/>
</dbReference>
<feature type="domain" description="Non-canonical purine NTP phosphatase/PRRC1" evidence="12">
    <location>
        <begin position="6"/>
        <end position="171"/>
    </location>
</feature>
<dbReference type="EC" id="3.6.1.73" evidence="11"/>
<keyword evidence="2 11" id="KW-0479">Metal-binding</keyword>
<comment type="cofactor">
    <cofactor evidence="1">
        <name>Mn(2+)</name>
        <dbReference type="ChEBI" id="CHEBI:29035"/>
    </cofactor>
</comment>
<evidence type="ECO:0000256" key="3">
    <source>
        <dbReference type="ARBA" id="ARBA00022741"/>
    </source>
</evidence>
<evidence type="ECO:0000313" key="13">
    <source>
        <dbReference type="EMBL" id="HDM89583.1"/>
    </source>
</evidence>
<dbReference type="PANTHER" id="PTHR34699:SF2">
    <property type="entry name" value="NON-CANONICAL PURINE NTP PHOSPHATASE_PRRC1 DOMAIN-CONTAINING PROTEIN"/>
    <property type="match status" value="1"/>
</dbReference>
<dbReference type="FunFam" id="3.90.950.10:FF:000002">
    <property type="entry name" value="Inosine/xanthosine triphosphatase"/>
    <property type="match status" value="1"/>
</dbReference>
<keyword evidence="7 11" id="KW-0464">Manganese</keyword>
<dbReference type="SUPFAM" id="SSF52972">
    <property type="entry name" value="ITPase-like"/>
    <property type="match status" value="1"/>
</dbReference>
<comment type="catalytic activity">
    <reaction evidence="8 11">
        <text>ITP + H2O = IDP + phosphate + H(+)</text>
        <dbReference type="Rhea" id="RHEA:28330"/>
        <dbReference type="ChEBI" id="CHEBI:15377"/>
        <dbReference type="ChEBI" id="CHEBI:15378"/>
        <dbReference type="ChEBI" id="CHEBI:43474"/>
        <dbReference type="ChEBI" id="CHEBI:58280"/>
        <dbReference type="ChEBI" id="CHEBI:61402"/>
        <dbReference type="EC" id="3.6.1.73"/>
    </reaction>
</comment>
<keyword evidence="4 11" id="KW-0378">Hydrolase</keyword>
<evidence type="ECO:0000256" key="10">
    <source>
        <dbReference type="ARBA" id="ARBA00060855"/>
    </source>
</evidence>
<evidence type="ECO:0000256" key="2">
    <source>
        <dbReference type="ARBA" id="ARBA00022723"/>
    </source>
</evidence>
<dbReference type="InterPro" id="IPR050299">
    <property type="entry name" value="YjjX_NTPase"/>
</dbReference>
<evidence type="ECO:0000256" key="4">
    <source>
        <dbReference type="ARBA" id="ARBA00022801"/>
    </source>
</evidence>
<evidence type="ECO:0000256" key="5">
    <source>
        <dbReference type="ARBA" id="ARBA00022842"/>
    </source>
</evidence>
<dbReference type="InterPro" id="IPR026533">
    <property type="entry name" value="NTPase/PRRC1"/>
</dbReference>
<name>A0A7C1BD49_UNCW3</name>
<comment type="subunit">
    <text evidence="11">Homodimer.</text>
</comment>
<comment type="similarity">
    <text evidence="10 11">Belongs to the YjjX NTPase family.</text>
</comment>
<dbReference type="InterPro" id="IPR002786">
    <property type="entry name" value="Non_canon_purine_NTPase"/>
</dbReference>
<evidence type="ECO:0000259" key="12">
    <source>
        <dbReference type="Pfam" id="PF01931"/>
    </source>
</evidence>
<reference evidence="13" key="1">
    <citation type="journal article" date="2020" name="mSystems">
        <title>Genome- and Community-Level Interaction Insights into Carbon Utilization and Element Cycling Functions of Hydrothermarchaeota in Hydrothermal Sediment.</title>
        <authorList>
            <person name="Zhou Z."/>
            <person name="Liu Y."/>
            <person name="Xu W."/>
            <person name="Pan J."/>
            <person name="Luo Z.H."/>
            <person name="Li M."/>
        </authorList>
    </citation>
    <scope>NUCLEOTIDE SEQUENCE [LARGE SCALE GENOMIC DNA]</scope>
    <source>
        <strain evidence="13">HyVt-237</strain>
    </source>
</reference>
<sequence length="177" mass="19627">MKILVGSENPVKIEAVREAFSEFFEEVEVLGFKVKSGVPPQPMGEETFRGAENRAKAVMEIDSEHKLYADFFVGIEGGIVRIIGKWFAFGGICIMDRKGKTSFGTSPLFQIPDTIATVLVRGFELGHVMDRITGEKDSKRKGGAIGYFTKGIMGRKDLYKSGIIAAFVPFLNQDLFY</sequence>
<keyword evidence="6 11" id="KW-0546">Nucleotide metabolism</keyword>
<evidence type="ECO:0000256" key="11">
    <source>
        <dbReference type="HAMAP-Rule" id="MF_00648"/>
    </source>
</evidence>
<evidence type="ECO:0000256" key="8">
    <source>
        <dbReference type="ARBA" id="ARBA00048174"/>
    </source>
</evidence>
<comment type="caution">
    <text evidence="13">The sequence shown here is derived from an EMBL/GenBank/DDBJ whole genome shotgun (WGS) entry which is preliminary data.</text>
</comment>
<dbReference type="EMBL" id="DRBW01000003">
    <property type="protein sequence ID" value="HDM89583.1"/>
    <property type="molecule type" value="Genomic_DNA"/>
</dbReference>
<dbReference type="GO" id="GO:0009117">
    <property type="term" value="P:nucleotide metabolic process"/>
    <property type="evidence" value="ECO:0007669"/>
    <property type="project" value="UniProtKB-KW"/>
</dbReference>
<proteinExistence type="inferred from homology"/>
<comment type="catalytic activity">
    <reaction evidence="9 11">
        <text>XTP + H2O = XDP + phosphate + H(+)</text>
        <dbReference type="Rhea" id="RHEA:28406"/>
        <dbReference type="ChEBI" id="CHEBI:15377"/>
        <dbReference type="ChEBI" id="CHEBI:15378"/>
        <dbReference type="ChEBI" id="CHEBI:43474"/>
        <dbReference type="ChEBI" id="CHEBI:59884"/>
        <dbReference type="ChEBI" id="CHEBI:61314"/>
        <dbReference type="EC" id="3.6.1.73"/>
    </reaction>
</comment>